<evidence type="ECO:0000313" key="2">
    <source>
        <dbReference type="Proteomes" id="UP001472677"/>
    </source>
</evidence>
<evidence type="ECO:0000313" key="1">
    <source>
        <dbReference type="EMBL" id="KAK8564042.1"/>
    </source>
</evidence>
<accession>A0ABR2EPU8</accession>
<sequence>MCDRCSPGIAHAPDAITKLQAFSCGSKEDGVTRYPKKMLEINVFGHSIERFPKECSHTLRTCIEESERATVKVAKN</sequence>
<gene>
    <name evidence="1" type="ORF">V6N12_036173</name>
</gene>
<dbReference type="EMBL" id="JBBPBM010000011">
    <property type="protein sequence ID" value="KAK8564042.1"/>
    <property type="molecule type" value="Genomic_DNA"/>
</dbReference>
<name>A0ABR2EPU8_9ROSI</name>
<dbReference type="Proteomes" id="UP001472677">
    <property type="component" value="Unassembled WGS sequence"/>
</dbReference>
<comment type="caution">
    <text evidence="1">The sequence shown here is derived from an EMBL/GenBank/DDBJ whole genome shotgun (WGS) entry which is preliminary data.</text>
</comment>
<reference evidence="1 2" key="1">
    <citation type="journal article" date="2024" name="G3 (Bethesda)">
        <title>Genome assembly of Hibiscus sabdariffa L. provides insights into metabolisms of medicinal natural products.</title>
        <authorList>
            <person name="Kim T."/>
        </authorList>
    </citation>
    <scope>NUCLEOTIDE SEQUENCE [LARGE SCALE GENOMIC DNA]</scope>
    <source>
        <strain evidence="1">TK-2024</strain>
        <tissue evidence="1">Old leaves</tissue>
    </source>
</reference>
<keyword evidence="2" id="KW-1185">Reference proteome</keyword>
<organism evidence="1 2">
    <name type="scientific">Hibiscus sabdariffa</name>
    <name type="common">roselle</name>
    <dbReference type="NCBI Taxonomy" id="183260"/>
    <lineage>
        <taxon>Eukaryota</taxon>
        <taxon>Viridiplantae</taxon>
        <taxon>Streptophyta</taxon>
        <taxon>Embryophyta</taxon>
        <taxon>Tracheophyta</taxon>
        <taxon>Spermatophyta</taxon>
        <taxon>Magnoliopsida</taxon>
        <taxon>eudicotyledons</taxon>
        <taxon>Gunneridae</taxon>
        <taxon>Pentapetalae</taxon>
        <taxon>rosids</taxon>
        <taxon>malvids</taxon>
        <taxon>Malvales</taxon>
        <taxon>Malvaceae</taxon>
        <taxon>Malvoideae</taxon>
        <taxon>Hibiscus</taxon>
    </lineage>
</organism>
<proteinExistence type="predicted"/>
<protein>
    <submittedName>
        <fullName evidence="1">Uncharacterized protein</fullName>
    </submittedName>
</protein>